<keyword evidence="8 14" id="KW-0227">DNA damage</keyword>
<dbReference type="Proteomes" id="UP000663181">
    <property type="component" value="Chromosome"/>
</dbReference>
<dbReference type="InterPro" id="IPR004035">
    <property type="entry name" value="Endouclease-III_FeS-bd_BS"/>
</dbReference>
<protein>
    <recommendedName>
        <fullName evidence="5 14">Adenine DNA glycosylase</fullName>
        <ecNumber evidence="4 14">3.2.2.31</ecNumber>
    </recommendedName>
</protein>
<dbReference type="PROSITE" id="PS01155">
    <property type="entry name" value="ENDONUCLEASE_III_2"/>
    <property type="match status" value="1"/>
</dbReference>
<dbReference type="RefSeq" id="WP_188799940.1">
    <property type="nucleotide sequence ID" value="NZ_BMIZ01000002.1"/>
</dbReference>
<dbReference type="EC" id="3.2.2.31" evidence="4 14"/>
<evidence type="ECO:0000256" key="5">
    <source>
        <dbReference type="ARBA" id="ARBA00022023"/>
    </source>
</evidence>
<evidence type="ECO:0000256" key="13">
    <source>
        <dbReference type="ARBA" id="ARBA00023295"/>
    </source>
</evidence>
<reference evidence="16 17" key="1">
    <citation type="submission" date="2020-10" db="EMBL/GenBank/DDBJ databases">
        <title>Phylogeny of dyella-like bacteria.</title>
        <authorList>
            <person name="Fu J."/>
        </authorList>
    </citation>
    <scope>NUCLEOTIDE SEQUENCE [LARGE SCALE GENOMIC DNA]</scope>
    <source>
        <strain evidence="16 17">DHOB09</strain>
    </source>
</reference>
<evidence type="ECO:0000313" key="17">
    <source>
        <dbReference type="Proteomes" id="UP000663181"/>
    </source>
</evidence>
<dbReference type="Pfam" id="PF14815">
    <property type="entry name" value="NUDIX_4"/>
    <property type="match status" value="1"/>
</dbReference>
<evidence type="ECO:0000256" key="14">
    <source>
        <dbReference type="RuleBase" id="RU365096"/>
    </source>
</evidence>
<keyword evidence="17" id="KW-1185">Reference proteome</keyword>
<dbReference type="Pfam" id="PF00633">
    <property type="entry name" value="HHH"/>
    <property type="match status" value="1"/>
</dbReference>
<dbReference type="InterPro" id="IPR011257">
    <property type="entry name" value="DNA_glycosylase"/>
</dbReference>
<keyword evidence="6" id="KW-0004">4Fe-4S</keyword>
<evidence type="ECO:0000256" key="11">
    <source>
        <dbReference type="ARBA" id="ARBA00023014"/>
    </source>
</evidence>
<dbReference type="Pfam" id="PF00730">
    <property type="entry name" value="HhH-GPD"/>
    <property type="match status" value="1"/>
</dbReference>
<dbReference type="InterPro" id="IPR000445">
    <property type="entry name" value="HhH_motif"/>
</dbReference>
<dbReference type="PANTHER" id="PTHR42944">
    <property type="entry name" value="ADENINE DNA GLYCOSYLASE"/>
    <property type="match status" value="1"/>
</dbReference>
<organism evidence="16 17">
    <name type="scientific">Dyella caseinilytica</name>
    <dbReference type="NCBI Taxonomy" id="1849581"/>
    <lineage>
        <taxon>Bacteria</taxon>
        <taxon>Pseudomonadati</taxon>
        <taxon>Pseudomonadota</taxon>
        <taxon>Gammaproteobacteria</taxon>
        <taxon>Lysobacterales</taxon>
        <taxon>Rhodanobacteraceae</taxon>
        <taxon>Dyella</taxon>
    </lineage>
</organism>
<accession>A0ABX7GQK8</accession>
<evidence type="ECO:0000313" key="16">
    <source>
        <dbReference type="EMBL" id="QRN52705.1"/>
    </source>
</evidence>
<keyword evidence="7" id="KW-0479">Metal-binding</keyword>
<dbReference type="PANTHER" id="PTHR42944:SF1">
    <property type="entry name" value="ADENINE DNA GLYCOSYLASE"/>
    <property type="match status" value="1"/>
</dbReference>
<gene>
    <name evidence="16" type="primary">mutY</name>
    <name evidence="16" type="ORF">ISN74_14745</name>
</gene>
<evidence type="ECO:0000256" key="10">
    <source>
        <dbReference type="ARBA" id="ARBA00023004"/>
    </source>
</evidence>
<comment type="similarity">
    <text evidence="3 14">Belongs to the Nth/MutY family.</text>
</comment>
<dbReference type="InterPro" id="IPR023170">
    <property type="entry name" value="HhH_base_excis_C"/>
</dbReference>
<feature type="domain" description="HhH-GPD" evidence="15">
    <location>
        <begin position="37"/>
        <end position="188"/>
    </location>
</feature>
<dbReference type="NCBIfam" id="TIGR01084">
    <property type="entry name" value="mutY"/>
    <property type="match status" value="1"/>
</dbReference>
<dbReference type="PROSITE" id="PS00764">
    <property type="entry name" value="ENDONUCLEASE_III_1"/>
    <property type="match status" value="1"/>
</dbReference>
<evidence type="ECO:0000256" key="3">
    <source>
        <dbReference type="ARBA" id="ARBA00008343"/>
    </source>
</evidence>
<dbReference type="SUPFAM" id="SSF48150">
    <property type="entry name" value="DNA-glycosylase"/>
    <property type="match status" value="1"/>
</dbReference>
<dbReference type="InterPro" id="IPR005760">
    <property type="entry name" value="A/G_AdeGlyc_MutY"/>
</dbReference>
<dbReference type="InterPro" id="IPR004036">
    <property type="entry name" value="Endonuclease-III-like_CS2"/>
</dbReference>
<evidence type="ECO:0000256" key="8">
    <source>
        <dbReference type="ARBA" id="ARBA00022763"/>
    </source>
</evidence>
<dbReference type="InterPro" id="IPR044298">
    <property type="entry name" value="MIG/MutY"/>
</dbReference>
<dbReference type="CDD" id="cd00056">
    <property type="entry name" value="ENDO3c"/>
    <property type="match status" value="1"/>
</dbReference>
<keyword evidence="11" id="KW-0411">Iron-sulfur</keyword>
<dbReference type="Gene3D" id="3.90.79.10">
    <property type="entry name" value="Nucleoside Triphosphate Pyrophosphohydrolase"/>
    <property type="match status" value="1"/>
</dbReference>
<dbReference type="InterPro" id="IPR015797">
    <property type="entry name" value="NUDIX_hydrolase-like_dom_sf"/>
</dbReference>
<keyword evidence="10 14" id="KW-0408">Iron</keyword>
<dbReference type="SUPFAM" id="SSF55811">
    <property type="entry name" value="Nudix"/>
    <property type="match status" value="1"/>
</dbReference>
<evidence type="ECO:0000256" key="7">
    <source>
        <dbReference type="ARBA" id="ARBA00022723"/>
    </source>
</evidence>
<evidence type="ECO:0000256" key="2">
    <source>
        <dbReference type="ARBA" id="ARBA00002933"/>
    </source>
</evidence>
<dbReference type="InterPro" id="IPR003265">
    <property type="entry name" value="HhH-GPD_domain"/>
</dbReference>
<dbReference type="CDD" id="cd03431">
    <property type="entry name" value="NUDIX_DNA_Glycosylase_C-MutY"/>
    <property type="match status" value="1"/>
</dbReference>
<comment type="catalytic activity">
    <reaction evidence="1 14">
        <text>Hydrolyzes free adenine bases from 7,8-dihydro-8-oxoguanine:adenine mismatched double-stranded DNA, leaving an apurinic site.</text>
        <dbReference type="EC" id="3.2.2.31"/>
    </reaction>
</comment>
<keyword evidence="13 14" id="KW-0326">Glycosidase</keyword>
<comment type="function">
    <text evidence="2">Adenine glycosylase active on G-A mispairs. MutY also corrects error-prone DNA synthesis past GO lesions which are due to the oxidatively damaged form of guanine: 7,8-dihydro-8-oxoguanine (8-oxo-dGTP).</text>
</comment>
<dbReference type="Gene3D" id="1.10.1670.10">
    <property type="entry name" value="Helix-hairpin-Helix base-excision DNA repair enzymes (C-terminal)"/>
    <property type="match status" value="1"/>
</dbReference>
<dbReference type="Gene3D" id="1.10.340.30">
    <property type="entry name" value="Hypothetical protein, domain 2"/>
    <property type="match status" value="1"/>
</dbReference>
<keyword evidence="12" id="KW-0234">DNA repair</keyword>
<comment type="cofactor">
    <cofactor evidence="14">
        <name>[4Fe-4S] cluster</name>
        <dbReference type="ChEBI" id="CHEBI:49883"/>
    </cofactor>
    <text evidence="14">Binds 1 [4Fe-4S] cluster.</text>
</comment>
<evidence type="ECO:0000256" key="6">
    <source>
        <dbReference type="ARBA" id="ARBA00022485"/>
    </source>
</evidence>
<sequence>MTPFANALLAWFDRHGRHDLPWQHPRDAYRVWLSEIMLQQTQVVTVIPYFQRFVAKLPSLRDLAAADEDTVLALWSGLGYYRRARFLHKAAQLCVDQHKGELPRDFDALTALPGIGRSTAGAILAQAYGLRHPILDGNVKRVLTRLHGIVGHPGEREVEKQLWLRADEHTPAERTADYTQAIMDLGATVCARTRPLCAACPAQADCVAYRDHLTTQLPTPKPGKAIPTRSTVMLILRDAEGRVLLQRRGTQGVWSGLWSLPEAEDSDSAWREAQRHAQIDDAQSLTAFMHVFSHYRLQIQPLLFDHAAPARVIADNADLRWYAATDLPALGLPAPVRSLLTGLPERTESSLTNEEN</sequence>
<dbReference type="SMART" id="SM00478">
    <property type="entry name" value="ENDO3c"/>
    <property type="match status" value="1"/>
</dbReference>
<keyword evidence="9" id="KW-0378">Hydrolase</keyword>
<evidence type="ECO:0000256" key="4">
    <source>
        <dbReference type="ARBA" id="ARBA00012045"/>
    </source>
</evidence>
<evidence type="ECO:0000256" key="1">
    <source>
        <dbReference type="ARBA" id="ARBA00000843"/>
    </source>
</evidence>
<proteinExistence type="inferred from homology"/>
<dbReference type="InterPro" id="IPR029119">
    <property type="entry name" value="MutY_C"/>
</dbReference>
<name>A0ABX7GQK8_9GAMM</name>
<evidence type="ECO:0000256" key="12">
    <source>
        <dbReference type="ARBA" id="ARBA00023204"/>
    </source>
</evidence>
<evidence type="ECO:0000256" key="9">
    <source>
        <dbReference type="ARBA" id="ARBA00022801"/>
    </source>
</evidence>
<evidence type="ECO:0000259" key="15">
    <source>
        <dbReference type="SMART" id="SM00478"/>
    </source>
</evidence>
<dbReference type="EMBL" id="CP064030">
    <property type="protein sequence ID" value="QRN52705.1"/>
    <property type="molecule type" value="Genomic_DNA"/>
</dbReference>